<gene>
    <name evidence="1" type="ORF">F971_01515</name>
</gene>
<reference evidence="1 2" key="1">
    <citation type="submission" date="2013-02" db="EMBL/GenBank/DDBJ databases">
        <title>The Genome Sequence of Acinetobacter sp. NIPH 758.</title>
        <authorList>
            <consortium name="The Broad Institute Genome Sequencing Platform"/>
            <consortium name="The Broad Institute Genome Sequencing Center for Infectious Disease"/>
            <person name="Cerqueira G."/>
            <person name="Feldgarden M."/>
            <person name="Courvalin P."/>
            <person name="Perichon B."/>
            <person name="Grillot-Courvalin C."/>
            <person name="Clermont D."/>
            <person name="Rocha E."/>
            <person name="Yoon E.-J."/>
            <person name="Nemec A."/>
            <person name="Walker B."/>
            <person name="Young S.K."/>
            <person name="Zeng Q."/>
            <person name="Gargeya S."/>
            <person name="Fitzgerald M."/>
            <person name="Haas B."/>
            <person name="Abouelleil A."/>
            <person name="Alvarado L."/>
            <person name="Arachchi H.M."/>
            <person name="Berlin A.M."/>
            <person name="Chapman S.B."/>
            <person name="Dewar J."/>
            <person name="Goldberg J."/>
            <person name="Griggs A."/>
            <person name="Gujja S."/>
            <person name="Hansen M."/>
            <person name="Howarth C."/>
            <person name="Imamovic A."/>
            <person name="Larimer J."/>
            <person name="McCowan C."/>
            <person name="Murphy C."/>
            <person name="Neiman D."/>
            <person name="Pearson M."/>
            <person name="Priest M."/>
            <person name="Roberts A."/>
            <person name="Saif S."/>
            <person name="Shea T."/>
            <person name="Sisk P."/>
            <person name="Sykes S."/>
            <person name="Wortman J."/>
            <person name="Nusbaum C."/>
            <person name="Birren B."/>
        </authorList>
    </citation>
    <scope>NUCLEOTIDE SEQUENCE [LARGE SCALE GENOMIC DNA]</scope>
    <source>
        <strain evidence="1 2">NIPH 758</strain>
    </source>
</reference>
<evidence type="ECO:0000313" key="2">
    <source>
        <dbReference type="Proteomes" id="UP000013049"/>
    </source>
</evidence>
<dbReference type="HOGENOM" id="CLU_3408442_0_0_6"/>
<proteinExistence type="predicted"/>
<dbReference type="Proteomes" id="UP000013049">
    <property type="component" value="Unassembled WGS sequence"/>
</dbReference>
<organism evidence="1 2">
    <name type="scientific">Acinetobacter vivianii</name>
    <dbReference type="NCBI Taxonomy" id="1776742"/>
    <lineage>
        <taxon>Bacteria</taxon>
        <taxon>Pseudomonadati</taxon>
        <taxon>Pseudomonadota</taxon>
        <taxon>Gammaproteobacteria</taxon>
        <taxon>Moraxellales</taxon>
        <taxon>Moraxellaceae</taxon>
        <taxon>Acinetobacter</taxon>
    </lineage>
</organism>
<dbReference type="EMBL" id="APPC01000016">
    <property type="protein sequence ID" value="ENU92532.1"/>
    <property type="molecule type" value="Genomic_DNA"/>
</dbReference>
<name>N8WB50_9GAMM</name>
<accession>N8WB50</accession>
<protein>
    <submittedName>
        <fullName evidence="1">Uncharacterized protein</fullName>
    </submittedName>
</protein>
<dbReference type="AlphaFoldDB" id="N8WB50"/>
<comment type="caution">
    <text evidence="1">The sequence shown here is derived from an EMBL/GenBank/DDBJ whole genome shotgun (WGS) entry which is preliminary data.</text>
</comment>
<evidence type="ECO:0000313" key="1">
    <source>
        <dbReference type="EMBL" id="ENU92532.1"/>
    </source>
</evidence>
<sequence length="29" mass="3499">MGALLMIIINYIMEIEHRLQGQNRNRKDK</sequence>